<evidence type="ECO:0000313" key="2">
    <source>
        <dbReference type="EMBL" id="OGK05989.1"/>
    </source>
</evidence>
<dbReference type="Pfam" id="PF13453">
    <property type="entry name" value="Zn_ribbon_TFIIB"/>
    <property type="match status" value="1"/>
</dbReference>
<protein>
    <recommendedName>
        <fullName evidence="1">Transcription factor zinc-finger domain-containing protein</fullName>
    </recommendedName>
</protein>
<dbReference type="AlphaFoldDB" id="A0A1F7FH09"/>
<evidence type="ECO:0000259" key="1">
    <source>
        <dbReference type="Pfam" id="PF13453"/>
    </source>
</evidence>
<sequence>MPVKPTPKEEEYFARKEFERKKRLEEEKHREMKAVEKKRLKELHHMSCPKCGMGLIEMDYKHIKIDKCSECGGIWLDHGELEEVLNLEQSFISKFFNVFK</sequence>
<organism evidence="2 3">
    <name type="scientific">Candidatus Raymondbacteria bacterium RIFOXYD12_FULL_49_13</name>
    <dbReference type="NCBI Taxonomy" id="1817890"/>
    <lineage>
        <taxon>Bacteria</taxon>
        <taxon>Raymondiibacteriota</taxon>
    </lineage>
</organism>
<gene>
    <name evidence="2" type="ORF">A2519_22860</name>
</gene>
<accession>A0A1F7FH09</accession>
<comment type="caution">
    <text evidence="2">The sequence shown here is derived from an EMBL/GenBank/DDBJ whole genome shotgun (WGS) entry which is preliminary data.</text>
</comment>
<dbReference type="EMBL" id="MFYX01000043">
    <property type="protein sequence ID" value="OGK05989.1"/>
    <property type="molecule type" value="Genomic_DNA"/>
</dbReference>
<evidence type="ECO:0000313" key="3">
    <source>
        <dbReference type="Proteomes" id="UP000179243"/>
    </source>
</evidence>
<feature type="domain" description="Transcription factor zinc-finger" evidence="1">
    <location>
        <begin position="48"/>
        <end position="86"/>
    </location>
</feature>
<dbReference type="InterPro" id="IPR027392">
    <property type="entry name" value="TF_Znf"/>
</dbReference>
<dbReference type="Proteomes" id="UP000179243">
    <property type="component" value="Unassembled WGS sequence"/>
</dbReference>
<proteinExistence type="predicted"/>
<reference evidence="2 3" key="1">
    <citation type="journal article" date="2016" name="Nat. Commun.">
        <title>Thousands of microbial genomes shed light on interconnected biogeochemical processes in an aquifer system.</title>
        <authorList>
            <person name="Anantharaman K."/>
            <person name="Brown C.T."/>
            <person name="Hug L.A."/>
            <person name="Sharon I."/>
            <person name="Castelle C.J."/>
            <person name="Probst A.J."/>
            <person name="Thomas B.C."/>
            <person name="Singh A."/>
            <person name="Wilkins M.J."/>
            <person name="Karaoz U."/>
            <person name="Brodie E.L."/>
            <person name="Williams K.H."/>
            <person name="Hubbard S.S."/>
            <person name="Banfield J.F."/>
        </authorList>
    </citation>
    <scope>NUCLEOTIDE SEQUENCE [LARGE SCALE GENOMIC DNA]</scope>
</reference>
<name>A0A1F7FH09_UNCRA</name>